<dbReference type="STRING" id="1714016.BA724_04375"/>
<proteinExistence type="predicted"/>
<evidence type="ECO:0000313" key="1">
    <source>
        <dbReference type="EMBL" id="OES45251.1"/>
    </source>
</evidence>
<accession>A0A1E7DQA1</accession>
<dbReference type="Proteomes" id="UP000095658">
    <property type="component" value="Unassembled WGS sequence"/>
</dbReference>
<name>A0A1E7DQA1_9BACI</name>
<comment type="caution">
    <text evidence="1">The sequence shown here is derived from an EMBL/GenBank/DDBJ whole genome shotgun (WGS) entry which is preliminary data.</text>
</comment>
<dbReference type="EMBL" id="MAMP01000020">
    <property type="protein sequence ID" value="OES45251.1"/>
    <property type="molecule type" value="Genomic_DNA"/>
</dbReference>
<dbReference type="RefSeq" id="WP_069938132.1">
    <property type="nucleotide sequence ID" value="NZ_MAMP01000020.1"/>
</dbReference>
<organism evidence="1 2">
    <name type="scientific">Domibacillus iocasae</name>
    <dbReference type="NCBI Taxonomy" id="1714016"/>
    <lineage>
        <taxon>Bacteria</taxon>
        <taxon>Bacillati</taxon>
        <taxon>Bacillota</taxon>
        <taxon>Bacilli</taxon>
        <taxon>Bacillales</taxon>
        <taxon>Bacillaceae</taxon>
        <taxon>Domibacillus</taxon>
    </lineage>
</organism>
<gene>
    <name evidence="1" type="ORF">BA724_04375</name>
</gene>
<protein>
    <submittedName>
        <fullName evidence="1">Uncharacterized protein</fullName>
    </submittedName>
</protein>
<dbReference type="OrthoDB" id="2890960at2"/>
<reference evidence="1 2" key="1">
    <citation type="submission" date="2016-06" db="EMBL/GenBank/DDBJ databases">
        <title>Domibacillus iocasae genome sequencing.</title>
        <authorList>
            <person name="Verma A."/>
            <person name="Pal Y."/>
            <person name="Ojha A.K."/>
            <person name="Krishnamurthi S."/>
        </authorList>
    </citation>
    <scope>NUCLEOTIDE SEQUENCE [LARGE SCALE GENOMIC DNA]</scope>
    <source>
        <strain evidence="1 2">DSM 29979</strain>
    </source>
</reference>
<keyword evidence="2" id="KW-1185">Reference proteome</keyword>
<sequence>MEQLTIFDVTEQPLDEKQVFDETKANVKEKKWMGNDVEKYCIISAIIPEDVLSPIELGVQGEGLKYGSPEYERRTARWSDYVLAIWNYEKWDNGRGFHGCSWETACKMLQEARDNKQPITMRVSLNSGYPFYPDQVVDYQ</sequence>
<dbReference type="AlphaFoldDB" id="A0A1E7DQA1"/>
<evidence type="ECO:0000313" key="2">
    <source>
        <dbReference type="Proteomes" id="UP000095658"/>
    </source>
</evidence>